<evidence type="ECO:0000313" key="6">
    <source>
        <dbReference type="Proteomes" id="UP000201169"/>
    </source>
</evidence>
<feature type="binding site" evidence="3">
    <location>
        <position position="67"/>
    </location>
    <ligand>
        <name>substrate</name>
    </ligand>
</feature>
<dbReference type="Proteomes" id="UP000201169">
    <property type="component" value="Chromosome"/>
</dbReference>
<proteinExistence type="inferred from homology"/>
<accession>A0A222MWS7</accession>
<dbReference type="EMBL" id="CP022347">
    <property type="protein sequence ID" value="ASQ30080.1"/>
    <property type="molecule type" value="Genomic_DNA"/>
</dbReference>
<dbReference type="OrthoDB" id="9801456at2"/>
<dbReference type="AlphaFoldDB" id="A0A222MWS7"/>
<feature type="binding site" evidence="3">
    <location>
        <begin position="44"/>
        <end position="45"/>
    </location>
    <ligand>
        <name>substrate</name>
    </ligand>
</feature>
<evidence type="ECO:0000256" key="2">
    <source>
        <dbReference type="PIRSR" id="PIRSR620019-1"/>
    </source>
</evidence>
<name>A0A222MWS7_9BACT</name>
<dbReference type="PANTHER" id="PTHR43300:SF7">
    <property type="entry name" value="UDP-N-ACETYLBACILLOSAMINE N-ACETYLTRANSFERASE"/>
    <property type="match status" value="1"/>
</dbReference>
<protein>
    <submittedName>
        <fullName evidence="5">UDP-4-amino-4, 6-dideoxy-alpha-D-N-acetyl-D-glucosamine N-acetyltransferase</fullName>
        <ecNumber evidence="5">2.3.1.203</ecNumber>
    </submittedName>
</protein>
<keyword evidence="5" id="KW-0012">Acyltransferase</keyword>
<gene>
    <name evidence="5" type="primary">pglD</name>
    <name evidence="5" type="ORF">CAV_0413</name>
</gene>
<feature type="active site" description="Proton acceptor" evidence="2">
    <location>
        <position position="135"/>
    </location>
</feature>
<reference evidence="5 6" key="1">
    <citation type="submission" date="2017-07" db="EMBL/GenBank/DDBJ databases">
        <title>Analysis of two Campylobacter avium genomes and identification of a novel hippuricase gene.</title>
        <authorList>
            <person name="Miller W.G."/>
            <person name="Chapman M.H."/>
            <person name="Yee E."/>
            <person name="Revez J."/>
            <person name="Bono J.L."/>
            <person name="Rossi M."/>
        </authorList>
    </citation>
    <scope>NUCLEOTIDE SEQUENCE [LARGE SCALE GENOMIC DNA]</scope>
    <source>
        <strain evidence="5 6">LMG 24591</strain>
    </source>
</reference>
<evidence type="ECO:0000259" key="4">
    <source>
        <dbReference type="Pfam" id="PF17836"/>
    </source>
</evidence>
<dbReference type="GO" id="GO:0016746">
    <property type="term" value="F:acyltransferase activity"/>
    <property type="evidence" value="ECO:0007669"/>
    <property type="project" value="UniProtKB-KW"/>
</dbReference>
<dbReference type="Gene3D" id="2.160.10.10">
    <property type="entry name" value="Hexapeptide repeat proteins"/>
    <property type="match status" value="1"/>
</dbReference>
<dbReference type="EC" id="2.3.1.203" evidence="5"/>
<dbReference type="RefSeq" id="WP_094324866.1">
    <property type="nucleotide sequence ID" value="NZ_CP022347.1"/>
</dbReference>
<dbReference type="InterPro" id="IPR020019">
    <property type="entry name" value="AcTrfase_PglD-like"/>
</dbReference>
<dbReference type="SUPFAM" id="SSF51161">
    <property type="entry name" value="Trimeric LpxA-like enzymes"/>
    <property type="match status" value="1"/>
</dbReference>
<feature type="site" description="Increases basicity of active site His" evidence="2">
    <location>
        <position position="136"/>
    </location>
</feature>
<feature type="domain" description="PglD N-terminal" evidence="4">
    <location>
        <begin position="15"/>
        <end position="79"/>
    </location>
</feature>
<dbReference type="NCBIfam" id="TIGR03570">
    <property type="entry name" value="NeuD_NnaD"/>
    <property type="match status" value="1"/>
</dbReference>
<feature type="binding site" evidence="3">
    <location>
        <begin position="22"/>
        <end position="24"/>
    </location>
    <ligand>
        <name>substrate</name>
    </ligand>
</feature>
<keyword evidence="5" id="KW-0808">Transferase</keyword>
<feature type="binding site" evidence="3">
    <location>
        <position position="144"/>
    </location>
    <ligand>
        <name>acetyl-CoA</name>
        <dbReference type="ChEBI" id="CHEBI:57288"/>
    </ligand>
</feature>
<sequence length="208" mass="22167">MATQQHPNSTAQTKNIYIYGASGHGLVCADVAMSNGYKRVIFLDDSKKDSLKFNENLDKFDIFIGIGDNKTREKVYEKVSSCGFNVVNLIHPSAIISPSACIEQGGVLVMPNVVINAKAVVGKGAILNTSCVVEHECKIGEFTHISVGAKLTGNVKIGKRSFLGVNSCILPNLSLADDSILAAGALLSKNADKSGIYIGLPARLKEKK</sequence>
<dbReference type="CDD" id="cd03360">
    <property type="entry name" value="LbH_AT_putative"/>
    <property type="match status" value="1"/>
</dbReference>
<comment type="similarity">
    <text evidence="1">Belongs to the transferase hexapeptide repeat family.</text>
</comment>
<organism evidence="5 6">
    <name type="scientific">Campylobacter avium LMG 24591</name>
    <dbReference type="NCBI Taxonomy" id="522484"/>
    <lineage>
        <taxon>Bacteria</taxon>
        <taxon>Pseudomonadati</taxon>
        <taxon>Campylobacterota</taxon>
        <taxon>Epsilonproteobacteria</taxon>
        <taxon>Campylobacterales</taxon>
        <taxon>Campylobacteraceae</taxon>
        <taxon>Campylobacter</taxon>
    </lineage>
</organism>
<evidence type="ECO:0000313" key="5">
    <source>
        <dbReference type="EMBL" id="ASQ30080.1"/>
    </source>
</evidence>
<dbReference type="InterPro" id="IPR041561">
    <property type="entry name" value="PglD_N"/>
</dbReference>
<evidence type="ECO:0000256" key="3">
    <source>
        <dbReference type="PIRSR" id="PIRSR620019-2"/>
    </source>
</evidence>
<dbReference type="PANTHER" id="PTHR43300">
    <property type="entry name" value="ACETYLTRANSFERASE"/>
    <property type="match status" value="1"/>
</dbReference>
<dbReference type="InterPro" id="IPR050179">
    <property type="entry name" value="Trans_hexapeptide_repeat"/>
</dbReference>
<dbReference type="Pfam" id="PF17836">
    <property type="entry name" value="PglD_N"/>
    <property type="match status" value="1"/>
</dbReference>
<evidence type="ECO:0000256" key="1">
    <source>
        <dbReference type="ARBA" id="ARBA00007274"/>
    </source>
</evidence>
<keyword evidence="6" id="KW-1185">Reference proteome</keyword>
<dbReference type="InterPro" id="IPR011004">
    <property type="entry name" value="Trimer_LpxA-like_sf"/>
</dbReference>
<dbReference type="Gene3D" id="3.40.50.20">
    <property type="match status" value="1"/>
</dbReference>
<dbReference type="KEGG" id="cavi:CAV_0413"/>